<dbReference type="GO" id="GO:0008270">
    <property type="term" value="F:zinc ion binding"/>
    <property type="evidence" value="ECO:0007669"/>
    <property type="project" value="UniProtKB-KW"/>
</dbReference>
<dbReference type="EMBL" id="DF975066">
    <property type="protein sequence ID" value="GAU51300.1"/>
    <property type="molecule type" value="Genomic_DNA"/>
</dbReference>
<dbReference type="OrthoDB" id="1426661at2759"/>
<evidence type="ECO:0000313" key="9">
    <source>
        <dbReference type="Proteomes" id="UP000242715"/>
    </source>
</evidence>
<proteinExistence type="predicted"/>
<dbReference type="InterPro" id="IPR039537">
    <property type="entry name" value="Retrotran_Ty1/copia-like"/>
</dbReference>
<dbReference type="GO" id="GO:0015074">
    <property type="term" value="P:DNA integration"/>
    <property type="evidence" value="ECO:0007669"/>
    <property type="project" value="InterPro"/>
</dbReference>
<dbReference type="Pfam" id="PF22936">
    <property type="entry name" value="Pol_BBD"/>
    <property type="match status" value="1"/>
</dbReference>
<dbReference type="InterPro" id="IPR036875">
    <property type="entry name" value="Znf_CCHC_sf"/>
</dbReference>
<keyword evidence="4" id="KW-0863">Zinc-finger</keyword>
<keyword evidence="3" id="KW-0378">Hydrolase</keyword>
<evidence type="ECO:0008006" key="10">
    <source>
        <dbReference type="Google" id="ProtNLM"/>
    </source>
</evidence>
<dbReference type="Pfam" id="PF13976">
    <property type="entry name" value="gag_pre-integrs"/>
    <property type="match status" value="1"/>
</dbReference>
<dbReference type="InterPro" id="IPR013103">
    <property type="entry name" value="RVT_2"/>
</dbReference>
<keyword evidence="9" id="KW-1185">Reference proteome</keyword>
<feature type="compositionally biased region" description="Gly residues" evidence="5">
    <location>
        <begin position="131"/>
        <end position="144"/>
    </location>
</feature>
<dbReference type="Pfam" id="PF14223">
    <property type="entry name" value="Retrotran_gag_2"/>
    <property type="match status" value="1"/>
</dbReference>
<keyword evidence="4" id="KW-0862">Zinc</keyword>
<keyword evidence="2" id="KW-0479">Metal-binding</keyword>
<evidence type="ECO:0000259" key="6">
    <source>
        <dbReference type="PROSITE" id="PS50158"/>
    </source>
</evidence>
<reference evidence="9" key="1">
    <citation type="journal article" date="2017" name="Front. Plant Sci.">
        <title>Climate Clever Clovers: New Paradigm to Reduce the Environmental Footprint of Ruminants by Breeding Low Methanogenic Forages Utilizing Haplotype Variation.</title>
        <authorList>
            <person name="Kaur P."/>
            <person name="Appels R."/>
            <person name="Bayer P.E."/>
            <person name="Keeble-Gagnere G."/>
            <person name="Wang J."/>
            <person name="Hirakawa H."/>
            <person name="Shirasawa K."/>
            <person name="Vercoe P."/>
            <person name="Stefanova K."/>
            <person name="Durmic Z."/>
            <person name="Nichols P."/>
            <person name="Revell C."/>
            <person name="Isobe S.N."/>
            <person name="Edwards D."/>
            <person name="Erskine W."/>
        </authorList>
    </citation>
    <scope>NUCLEOTIDE SEQUENCE [LARGE SCALE GENOMIC DNA]</scope>
    <source>
        <strain evidence="9">cv. Daliak</strain>
    </source>
</reference>
<evidence type="ECO:0000259" key="7">
    <source>
        <dbReference type="PROSITE" id="PS50994"/>
    </source>
</evidence>
<dbReference type="InterPro" id="IPR001584">
    <property type="entry name" value="Integrase_cat-core"/>
</dbReference>
<evidence type="ECO:0000256" key="4">
    <source>
        <dbReference type="PROSITE-ProRule" id="PRU00047"/>
    </source>
</evidence>
<dbReference type="Pfam" id="PF25597">
    <property type="entry name" value="SH3_retrovirus"/>
    <property type="match status" value="1"/>
</dbReference>
<dbReference type="InterPro" id="IPR036397">
    <property type="entry name" value="RNaseH_sf"/>
</dbReference>
<dbReference type="InterPro" id="IPR054722">
    <property type="entry name" value="PolX-like_BBD"/>
</dbReference>
<dbReference type="Pfam" id="PF00665">
    <property type="entry name" value="rve"/>
    <property type="match status" value="1"/>
</dbReference>
<dbReference type="SUPFAM" id="SSF53098">
    <property type="entry name" value="Ribonuclease H-like"/>
    <property type="match status" value="1"/>
</dbReference>
<dbReference type="InterPro" id="IPR012337">
    <property type="entry name" value="RNaseH-like_sf"/>
</dbReference>
<dbReference type="SMART" id="SM00343">
    <property type="entry name" value="ZnF_C2HC"/>
    <property type="match status" value="1"/>
</dbReference>
<dbReference type="PANTHER" id="PTHR42648">
    <property type="entry name" value="TRANSPOSASE, PUTATIVE-RELATED"/>
    <property type="match status" value="1"/>
</dbReference>
<dbReference type="Gene3D" id="3.30.420.10">
    <property type="entry name" value="Ribonuclease H-like superfamily/Ribonuclease H"/>
    <property type="match status" value="1"/>
</dbReference>
<dbReference type="GO" id="GO:0003676">
    <property type="term" value="F:nucleic acid binding"/>
    <property type="evidence" value="ECO:0007669"/>
    <property type="project" value="InterPro"/>
</dbReference>
<dbReference type="GO" id="GO:0008233">
    <property type="term" value="F:peptidase activity"/>
    <property type="evidence" value="ECO:0007669"/>
    <property type="project" value="UniProtKB-KW"/>
</dbReference>
<dbReference type="InterPro" id="IPR001878">
    <property type="entry name" value="Znf_CCHC"/>
</dbReference>
<dbReference type="PANTHER" id="PTHR42648:SF18">
    <property type="entry name" value="RETROTRANSPOSON, UNCLASSIFIED-LIKE PROTEIN"/>
    <property type="match status" value="1"/>
</dbReference>
<dbReference type="PROSITE" id="PS50994">
    <property type="entry name" value="INTEGRASE"/>
    <property type="match status" value="1"/>
</dbReference>
<evidence type="ECO:0000256" key="3">
    <source>
        <dbReference type="ARBA" id="ARBA00022801"/>
    </source>
</evidence>
<protein>
    <recommendedName>
        <fullName evidence="10">Integrase catalytic domain-containing protein</fullName>
    </recommendedName>
</protein>
<evidence type="ECO:0000256" key="2">
    <source>
        <dbReference type="ARBA" id="ARBA00022723"/>
    </source>
</evidence>
<dbReference type="GO" id="GO:0006508">
    <property type="term" value="P:proteolysis"/>
    <property type="evidence" value="ECO:0007669"/>
    <property type="project" value="UniProtKB-KW"/>
</dbReference>
<name>A0A2Z6PIP6_TRISU</name>
<dbReference type="SUPFAM" id="SSF57756">
    <property type="entry name" value="Retrovirus zinc finger-like domains"/>
    <property type="match status" value="1"/>
</dbReference>
<evidence type="ECO:0000313" key="8">
    <source>
        <dbReference type="EMBL" id="GAU51300.1"/>
    </source>
</evidence>
<sequence length="769" mass="87474">MEEKESVGDFVTRVKKLVNLMKGCGETMSDQSVVEKILRSLTPRFDIVVAIEESKDLSSTTVEEIHGILEASKQKLNERLEKGKNEVALQAQSNNGKKGKGKWSGNRGRGGYQNAGAKDNQETSNSNQKTGGRGGFNGNRGGRGGYKGFDKSNIQCYNCQKFGHFADECRGKNEAQDAEARVAKQDEGDKLEMLMVTIKDDSDYSDKWYLDFGCSTHMSGRKEWFTSLRSTQNSQVRFANNSTMAAKGMGDVSIKRKDGKYSMISNVLYIPGIKCNFLIIGQLFEKDYKIVMEHKLLNVFDTNGNLLLKAPMSKNRTFQIELNVMDHKCLMTAYSRDEWLWHYRMGHLNFKDLTLMQKKNYVIGLPAMNAPDEICEECVHSKQPRGSFSKYTMSKTKSTLEIVYSDVCGPMQVDSIGGNKHFVSFVDDFSRKFLTYLINKKSDVLSVFKKFKSVVERQSGHKLKVLRTDGGGEYVSHDFAELCESEGIVHEVIPPYTPQQNGSAERRNRTIMNMVRCMLKGKHLPKELWGEAVATATYILNMCPTKRLNGIKPEECWSKNKPSVKHLRVFGSIAYKHVPDQLRMKLNDKATTMILVGYHSTGGYKLYDPINKNVVVSRDVVFDEMKEWDWNLHEKKSSTSVMLEELEENTELVPETDMRRSSRARVLPARLQECELNKDNEVTNDGDLVHLAFMAESEPIDVISALKSEKWRCAMKEELDSIESNQTWELVDLPQSKRAIDVKWVYKLKMNSKGEVTRHKARLVVRGFL</sequence>
<evidence type="ECO:0000256" key="5">
    <source>
        <dbReference type="SAM" id="MobiDB-lite"/>
    </source>
</evidence>
<gene>
    <name evidence="8" type="ORF">TSUD_412660</name>
</gene>
<keyword evidence="1" id="KW-0645">Protease</keyword>
<dbReference type="InterPro" id="IPR025724">
    <property type="entry name" value="GAG-pre-integrase_dom"/>
</dbReference>
<dbReference type="InterPro" id="IPR057670">
    <property type="entry name" value="SH3_retrovirus"/>
</dbReference>
<feature type="domain" description="Integrase catalytic" evidence="7">
    <location>
        <begin position="380"/>
        <end position="561"/>
    </location>
</feature>
<feature type="region of interest" description="Disordered" evidence="5">
    <location>
        <begin position="89"/>
        <end position="144"/>
    </location>
</feature>
<dbReference type="PROSITE" id="PS50158">
    <property type="entry name" value="ZF_CCHC"/>
    <property type="match status" value="1"/>
</dbReference>
<organism evidence="8 9">
    <name type="scientific">Trifolium subterraneum</name>
    <name type="common">Subterranean clover</name>
    <dbReference type="NCBI Taxonomy" id="3900"/>
    <lineage>
        <taxon>Eukaryota</taxon>
        <taxon>Viridiplantae</taxon>
        <taxon>Streptophyta</taxon>
        <taxon>Embryophyta</taxon>
        <taxon>Tracheophyta</taxon>
        <taxon>Spermatophyta</taxon>
        <taxon>Magnoliopsida</taxon>
        <taxon>eudicotyledons</taxon>
        <taxon>Gunneridae</taxon>
        <taxon>Pentapetalae</taxon>
        <taxon>rosids</taxon>
        <taxon>fabids</taxon>
        <taxon>Fabales</taxon>
        <taxon>Fabaceae</taxon>
        <taxon>Papilionoideae</taxon>
        <taxon>50 kb inversion clade</taxon>
        <taxon>NPAAA clade</taxon>
        <taxon>Hologalegina</taxon>
        <taxon>IRL clade</taxon>
        <taxon>Trifolieae</taxon>
        <taxon>Trifolium</taxon>
    </lineage>
</organism>
<evidence type="ECO:0000256" key="1">
    <source>
        <dbReference type="ARBA" id="ARBA00022670"/>
    </source>
</evidence>
<dbReference type="Pfam" id="PF00098">
    <property type="entry name" value="zf-CCHC"/>
    <property type="match status" value="1"/>
</dbReference>
<accession>A0A2Z6PIP6</accession>
<dbReference type="Pfam" id="PF07727">
    <property type="entry name" value="RVT_2"/>
    <property type="match status" value="1"/>
</dbReference>
<dbReference type="Gene3D" id="4.10.60.10">
    <property type="entry name" value="Zinc finger, CCHC-type"/>
    <property type="match status" value="1"/>
</dbReference>
<feature type="domain" description="CCHC-type" evidence="6">
    <location>
        <begin position="156"/>
        <end position="170"/>
    </location>
</feature>
<dbReference type="AlphaFoldDB" id="A0A2Z6PIP6"/>
<dbReference type="Proteomes" id="UP000242715">
    <property type="component" value="Unassembled WGS sequence"/>
</dbReference>